<reference evidence="2" key="1">
    <citation type="journal article" date="2020" name="Stud. Mycol.">
        <title>101 Dothideomycetes genomes: a test case for predicting lifestyles and emergence of pathogens.</title>
        <authorList>
            <person name="Haridas S."/>
            <person name="Albert R."/>
            <person name="Binder M."/>
            <person name="Bloem J."/>
            <person name="Labutti K."/>
            <person name="Salamov A."/>
            <person name="Andreopoulos B."/>
            <person name="Baker S."/>
            <person name="Barry K."/>
            <person name="Bills G."/>
            <person name="Bluhm B."/>
            <person name="Cannon C."/>
            <person name="Castanera R."/>
            <person name="Culley D."/>
            <person name="Daum C."/>
            <person name="Ezra D."/>
            <person name="Gonzalez J."/>
            <person name="Henrissat B."/>
            <person name="Kuo A."/>
            <person name="Liang C."/>
            <person name="Lipzen A."/>
            <person name="Lutzoni F."/>
            <person name="Magnuson J."/>
            <person name="Mondo S."/>
            <person name="Nolan M."/>
            <person name="Ohm R."/>
            <person name="Pangilinan J."/>
            <person name="Park H.-J."/>
            <person name="Ramirez L."/>
            <person name="Alfaro M."/>
            <person name="Sun H."/>
            <person name="Tritt A."/>
            <person name="Yoshinaga Y."/>
            <person name="Zwiers L.-H."/>
            <person name="Turgeon B."/>
            <person name="Goodwin S."/>
            <person name="Spatafora J."/>
            <person name="Crous P."/>
            <person name="Grigoriev I."/>
        </authorList>
    </citation>
    <scope>NUCLEOTIDE SEQUENCE</scope>
    <source>
        <strain evidence="2">CBS 121739</strain>
    </source>
</reference>
<dbReference type="AlphaFoldDB" id="A0A6A6W8Q5"/>
<protein>
    <recommendedName>
        <fullName evidence="1">Thioredoxin domain-containing protein</fullName>
    </recommendedName>
</protein>
<proteinExistence type="predicted"/>
<dbReference type="CDD" id="cd02947">
    <property type="entry name" value="TRX_family"/>
    <property type="match status" value="1"/>
</dbReference>
<keyword evidence="3" id="KW-1185">Reference proteome</keyword>
<dbReference type="RefSeq" id="XP_033600865.1">
    <property type="nucleotide sequence ID" value="XM_033743873.1"/>
</dbReference>
<dbReference type="Gene3D" id="3.40.30.10">
    <property type="entry name" value="Glutaredoxin"/>
    <property type="match status" value="1"/>
</dbReference>
<dbReference type="Proteomes" id="UP000799437">
    <property type="component" value="Unassembled WGS sequence"/>
</dbReference>
<dbReference type="SUPFAM" id="SSF52833">
    <property type="entry name" value="Thioredoxin-like"/>
    <property type="match status" value="1"/>
</dbReference>
<name>A0A6A6W8Q5_9PEZI</name>
<evidence type="ECO:0000313" key="2">
    <source>
        <dbReference type="EMBL" id="KAF2758414.1"/>
    </source>
</evidence>
<organism evidence="2 3">
    <name type="scientific">Pseudovirgaria hyperparasitica</name>
    <dbReference type="NCBI Taxonomy" id="470096"/>
    <lineage>
        <taxon>Eukaryota</taxon>
        <taxon>Fungi</taxon>
        <taxon>Dikarya</taxon>
        <taxon>Ascomycota</taxon>
        <taxon>Pezizomycotina</taxon>
        <taxon>Dothideomycetes</taxon>
        <taxon>Dothideomycetes incertae sedis</taxon>
        <taxon>Acrospermales</taxon>
        <taxon>Acrospermaceae</taxon>
        <taxon>Pseudovirgaria</taxon>
    </lineage>
</organism>
<gene>
    <name evidence="2" type="ORF">EJ05DRAFT_475730</name>
</gene>
<dbReference type="OrthoDB" id="10263751at2759"/>
<evidence type="ECO:0000313" key="3">
    <source>
        <dbReference type="Proteomes" id="UP000799437"/>
    </source>
</evidence>
<dbReference type="InterPro" id="IPR013766">
    <property type="entry name" value="Thioredoxin_domain"/>
</dbReference>
<evidence type="ECO:0000259" key="1">
    <source>
        <dbReference type="Pfam" id="PF00085"/>
    </source>
</evidence>
<accession>A0A6A6W8Q5</accession>
<sequence>MSVQEISSKGQFDQEIEQASGVAVVKAYAPFEQASVDLPGFDETSEDPAFSEVKFFKLDIETVPDVTQQLQPSTLPTVYIFKAGVQVADFPGQIPGEVLREMVNMHL</sequence>
<feature type="domain" description="Thioredoxin" evidence="1">
    <location>
        <begin position="8"/>
        <end position="103"/>
    </location>
</feature>
<dbReference type="InterPro" id="IPR036249">
    <property type="entry name" value="Thioredoxin-like_sf"/>
</dbReference>
<dbReference type="GeneID" id="54484927"/>
<dbReference type="Pfam" id="PF00085">
    <property type="entry name" value="Thioredoxin"/>
    <property type="match status" value="1"/>
</dbReference>
<dbReference type="EMBL" id="ML996571">
    <property type="protein sequence ID" value="KAF2758414.1"/>
    <property type="molecule type" value="Genomic_DNA"/>
</dbReference>